<proteinExistence type="predicted"/>
<organism evidence="1 2">
    <name type="scientific">Hyalomma asiaticum</name>
    <name type="common">Tick</name>
    <dbReference type="NCBI Taxonomy" id="266040"/>
    <lineage>
        <taxon>Eukaryota</taxon>
        <taxon>Metazoa</taxon>
        <taxon>Ecdysozoa</taxon>
        <taxon>Arthropoda</taxon>
        <taxon>Chelicerata</taxon>
        <taxon>Arachnida</taxon>
        <taxon>Acari</taxon>
        <taxon>Parasitiformes</taxon>
        <taxon>Ixodida</taxon>
        <taxon>Ixodoidea</taxon>
        <taxon>Ixodidae</taxon>
        <taxon>Hyalomminae</taxon>
        <taxon>Hyalomma</taxon>
    </lineage>
</organism>
<sequence>MILSPTVVQDLQSLVAMGTMSKIIAPSTAQGKRAGSLDACRVRVYVDKDGLAPSTGPQNEPPLRAGGSQGGDGRGGRSVKGSARPDAPPMRAAVGRPLLGWSVRPGALPAAVQVSLTAARHRHWASRARLPAGRAGRRDVQLAAAAAPSAGCRQQSPFL</sequence>
<comment type="caution">
    <text evidence="1">The sequence shown here is derived from an EMBL/GenBank/DDBJ whole genome shotgun (WGS) entry which is preliminary data.</text>
</comment>
<reference evidence="1" key="1">
    <citation type="submission" date="2020-05" db="EMBL/GenBank/DDBJ databases">
        <title>Large-scale comparative analyses of tick genomes elucidate their genetic diversity and vector capacities.</title>
        <authorList>
            <person name="Jia N."/>
            <person name="Wang J."/>
            <person name="Shi W."/>
            <person name="Du L."/>
            <person name="Sun Y."/>
            <person name="Zhan W."/>
            <person name="Jiang J."/>
            <person name="Wang Q."/>
            <person name="Zhang B."/>
            <person name="Ji P."/>
            <person name="Sakyi L.B."/>
            <person name="Cui X."/>
            <person name="Yuan T."/>
            <person name="Jiang B."/>
            <person name="Yang W."/>
            <person name="Lam T.T.-Y."/>
            <person name="Chang Q."/>
            <person name="Ding S."/>
            <person name="Wang X."/>
            <person name="Zhu J."/>
            <person name="Ruan X."/>
            <person name="Zhao L."/>
            <person name="Wei J."/>
            <person name="Que T."/>
            <person name="Du C."/>
            <person name="Cheng J."/>
            <person name="Dai P."/>
            <person name="Han X."/>
            <person name="Huang E."/>
            <person name="Gao Y."/>
            <person name="Liu J."/>
            <person name="Shao H."/>
            <person name="Ye R."/>
            <person name="Li L."/>
            <person name="Wei W."/>
            <person name="Wang X."/>
            <person name="Wang C."/>
            <person name="Yang T."/>
            <person name="Huo Q."/>
            <person name="Li W."/>
            <person name="Guo W."/>
            <person name="Chen H."/>
            <person name="Zhou L."/>
            <person name="Ni X."/>
            <person name="Tian J."/>
            <person name="Zhou Y."/>
            <person name="Sheng Y."/>
            <person name="Liu T."/>
            <person name="Pan Y."/>
            <person name="Xia L."/>
            <person name="Li J."/>
            <person name="Zhao F."/>
            <person name="Cao W."/>
        </authorList>
    </citation>
    <scope>NUCLEOTIDE SEQUENCE</scope>
    <source>
        <strain evidence="1">Hyas-2018</strain>
    </source>
</reference>
<name>A0ACB7TJV0_HYAAI</name>
<evidence type="ECO:0000313" key="2">
    <source>
        <dbReference type="Proteomes" id="UP000821845"/>
    </source>
</evidence>
<gene>
    <name evidence="1" type="ORF">HPB50_013325</name>
</gene>
<dbReference type="Proteomes" id="UP000821845">
    <property type="component" value="Chromosome 1"/>
</dbReference>
<protein>
    <submittedName>
        <fullName evidence="1">Uncharacterized protein</fullName>
    </submittedName>
</protein>
<dbReference type="EMBL" id="CM023481">
    <property type="protein sequence ID" value="KAH6946424.1"/>
    <property type="molecule type" value="Genomic_DNA"/>
</dbReference>
<evidence type="ECO:0000313" key="1">
    <source>
        <dbReference type="EMBL" id="KAH6946424.1"/>
    </source>
</evidence>
<accession>A0ACB7TJV0</accession>
<keyword evidence="2" id="KW-1185">Reference proteome</keyword>